<proteinExistence type="predicted"/>
<dbReference type="AlphaFoldDB" id="A0A1I4MHC1"/>
<feature type="transmembrane region" description="Helical" evidence="1">
    <location>
        <begin position="6"/>
        <end position="25"/>
    </location>
</feature>
<dbReference type="OrthoDB" id="5293867at2"/>
<evidence type="ECO:0000259" key="2">
    <source>
        <dbReference type="Pfam" id="PF10675"/>
    </source>
</evidence>
<name>A0A1I4MHC1_9GAMM</name>
<keyword evidence="1" id="KW-0472">Membrane</keyword>
<dbReference type="InterPro" id="IPR019617">
    <property type="entry name" value="DUF2489"/>
</dbReference>
<feature type="domain" description="DUF2489" evidence="2">
    <location>
        <begin position="17"/>
        <end position="146"/>
    </location>
</feature>
<dbReference type="Proteomes" id="UP000198519">
    <property type="component" value="Unassembled WGS sequence"/>
</dbReference>
<dbReference type="EMBL" id="FOUE01000001">
    <property type="protein sequence ID" value="SFM02446.1"/>
    <property type="molecule type" value="Genomic_DNA"/>
</dbReference>
<dbReference type="Pfam" id="PF10675">
    <property type="entry name" value="DUF2489"/>
    <property type="match status" value="1"/>
</dbReference>
<evidence type="ECO:0000256" key="1">
    <source>
        <dbReference type="SAM" id="Phobius"/>
    </source>
</evidence>
<protein>
    <recommendedName>
        <fullName evidence="2">DUF2489 domain-containing protein</fullName>
    </recommendedName>
</protein>
<keyword evidence="4" id="KW-1185">Reference proteome</keyword>
<evidence type="ECO:0000313" key="3">
    <source>
        <dbReference type="EMBL" id="SFM02446.1"/>
    </source>
</evidence>
<keyword evidence="1" id="KW-0812">Transmembrane</keyword>
<accession>A0A1I4MHC1</accession>
<evidence type="ECO:0000313" key="4">
    <source>
        <dbReference type="Proteomes" id="UP000198519"/>
    </source>
</evidence>
<keyword evidence="1" id="KW-1133">Transmembrane helix</keyword>
<dbReference type="STRING" id="488535.SAMN04487963_1079"/>
<sequence>MPQWLQWVLIAAGLIAISLLLVFIVRQFKVLKTERARREKQMAFHAERRSSIVESLRLLALAIEEDQVEYSEACLRINGLLELVEPELLTRPPYNVFAQVHEQLRHMPTHKAREETDKRFIRKLDKERFAIETRHAEAIRQAAAALRHHPF</sequence>
<reference evidence="4" key="1">
    <citation type="submission" date="2016-10" db="EMBL/GenBank/DDBJ databases">
        <authorList>
            <person name="Varghese N."/>
            <person name="Submissions S."/>
        </authorList>
    </citation>
    <scope>NUCLEOTIDE SEQUENCE [LARGE SCALE GENOMIC DNA]</scope>
    <source>
        <strain evidence="4">CGMCC 1.7061</strain>
    </source>
</reference>
<dbReference type="RefSeq" id="WP_092020815.1">
    <property type="nucleotide sequence ID" value="NZ_FOUE01000001.1"/>
</dbReference>
<gene>
    <name evidence="3" type="ORF">SAMN04487963_1079</name>
</gene>
<organism evidence="3 4">
    <name type="scientific">Marinobacter zhejiangensis</name>
    <dbReference type="NCBI Taxonomy" id="488535"/>
    <lineage>
        <taxon>Bacteria</taxon>
        <taxon>Pseudomonadati</taxon>
        <taxon>Pseudomonadota</taxon>
        <taxon>Gammaproteobacteria</taxon>
        <taxon>Pseudomonadales</taxon>
        <taxon>Marinobacteraceae</taxon>
        <taxon>Marinobacter</taxon>
    </lineage>
</organism>